<dbReference type="GO" id="GO:0015280">
    <property type="term" value="F:ligand-gated sodium channel activity"/>
    <property type="evidence" value="ECO:0007669"/>
    <property type="project" value="TreeGrafter"/>
</dbReference>
<evidence type="ECO:0000256" key="6">
    <source>
        <dbReference type="ARBA" id="ARBA00022989"/>
    </source>
</evidence>
<proteinExistence type="inferred from homology"/>
<keyword evidence="4 13" id="KW-0894">Sodium channel</keyword>
<keyword evidence="6" id="KW-1133">Transmembrane helix</keyword>
<dbReference type="Pfam" id="PF00858">
    <property type="entry name" value="ASC"/>
    <property type="match status" value="1"/>
</dbReference>
<evidence type="ECO:0000256" key="7">
    <source>
        <dbReference type="ARBA" id="ARBA00023053"/>
    </source>
</evidence>
<evidence type="ECO:0000313" key="14">
    <source>
        <dbReference type="Proteomes" id="UP000095283"/>
    </source>
</evidence>
<keyword evidence="12 13" id="KW-0407">Ion channel</keyword>
<comment type="subcellular location">
    <subcellularLocation>
        <location evidence="1">Membrane</location>
        <topology evidence="1">Multi-pass membrane protein</topology>
    </subcellularLocation>
</comment>
<evidence type="ECO:0000256" key="2">
    <source>
        <dbReference type="ARBA" id="ARBA00007193"/>
    </source>
</evidence>
<comment type="similarity">
    <text evidence="2 13">Belongs to the amiloride-sensitive sodium channel (TC 1.A.6) family.</text>
</comment>
<evidence type="ECO:0000256" key="12">
    <source>
        <dbReference type="ARBA" id="ARBA00023303"/>
    </source>
</evidence>
<organism evidence="14 15">
    <name type="scientific">Heterorhabditis bacteriophora</name>
    <name type="common">Entomopathogenic nematode worm</name>
    <dbReference type="NCBI Taxonomy" id="37862"/>
    <lineage>
        <taxon>Eukaryota</taxon>
        <taxon>Metazoa</taxon>
        <taxon>Ecdysozoa</taxon>
        <taxon>Nematoda</taxon>
        <taxon>Chromadorea</taxon>
        <taxon>Rhabditida</taxon>
        <taxon>Rhabditina</taxon>
        <taxon>Rhabditomorpha</taxon>
        <taxon>Strongyloidea</taxon>
        <taxon>Heterorhabditidae</taxon>
        <taxon>Heterorhabditis</taxon>
    </lineage>
</organism>
<evidence type="ECO:0000313" key="15">
    <source>
        <dbReference type="WBParaSite" id="Hba_10093"/>
    </source>
</evidence>
<keyword evidence="7" id="KW-0915">Sodium</keyword>
<dbReference type="Gene3D" id="2.60.470.10">
    <property type="entry name" value="Acid-sensing ion channels like domains"/>
    <property type="match status" value="1"/>
</dbReference>
<keyword evidence="10" id="KW-0325">Glycoprotein</keyword>
<dbReference type="PANTHER" id="PTHR11690:SF279">
    <property type="entry name" value="DEGENERIN-LIKE PROTEIN UNC-105"/>
    <property type="match status" value="1"/>
</dbReference>
<dbReference type="GO" id="GO:0005886">
    <property type="term" value="C:plasma membrane"/>
    <property type="evidence" value="ECO:0007669"/>
    <property type="project" value="TreeGrafter"/>
</dbReference>
<keyword evidence="9" id="KW-0472">Membrane</keyword>
<protein>
    <submittedName>
        <fullName evidence="15">COesterase domain-containing protein</fullName>
    </submittedName>
</protein>
<evidence type="ECO:0000256" key="10">
    <source>
        <dbReference type="ARBA" id="ARBA00023180"/>
    </source>
</evidence>
<keyword evidence="5 13" id="KW-0812">Transmembrane</keyword>
<dbReference type="PRINTS" id="PR01078">
    <property type="entry name" value="AMINACHANNEL"/>
</dbReference>
<evidence type="ECO:0000256" key="9">
    <source>
        <dbReference type="ARBA" id="ARBA00023136"/>
    </source>
</evidence>
<evidence type="ECO:0000256" key="11">
    <source>
        <dbReference type="ARBA" id="ARBA00023201"/>
    </source>
</evidence>
<evidence type="ECO:0000256" key="3">
    <source>
        <dbReference type="ARBA" id="ARBA00022448"/>
    </source>
</evidence>
<evidence type="ECO:0000256" key="5">
    <source>
        <dbReference type="ARBA" id="ARBA00022692"/>
    </source>
</evidence>
<dbReference type="PANTHER" id="PTHR11690">
    <property type="entry name" value="AMILORIDE-SENSITIVE SODIUM CHANNEL-RELATED"/>
    <property type="match status" value="1"/>
</dbReference>
<reference evidence="15" key="1">
    <citation type="submission" date="2016-11" db="UniProtKB">
        <authorList>
            <consortium name="WormBaseParasite"/>
        </authorList>
    </citation>
    <scope>IDENTIFICATION</scope>
</reference>
<dbReference type="Proteomes" id="UP000095283">
    <property type="component" value="Unplaced"/>
</dbReference>
<keyword evidence="14" id="KW-1185">Reference proteome</keyword>
<sequence>MDAYAKRISDGEKSEGIAAALATHLQSSSTYRRQKRKPRRRKHERRYHQAFAQCLCDVDQLTAERKGSCFAAYRGKISLDFSSTPRNLHPSRCLCQLDMVSKTLWPCFPCKFWTYILIFLLQKKISHYTTTTHTGIAILSTMTEVELWIHTGQAQTMVRICSFDNITLLNNIITGLRVLLYANVSEYLPTSEAVGFRITVHDRHMVPFPDAFGYSAPTGFMSSFGVRMKQFIRLEPPYGHCQPGGEDNPNFIYKGFNYSVEVG</sequence>
<keyword evidence="8 13" id="KW-0406">Ion transport</keyword>
<dbReference type="AlphaFoldDB" id="A0A1I7WY49"/>
<name>A0A1I7WY49_HETBA</name>
<evidence type="ECO:0000256" key="4">
    <source>
        <dbReference type="ARBA" id="ARBA00022461"/>
    </source>
</evidence>
<evidence type="ECO:0000256" key="8">
    <source>
        <dbReference type="ARBA" id="ARBA00023065"/>
    </source>
</evidence>
<keyword evidence="11 13" id="KW-0739">Sodium transport</keyword>
<dbReference type="WBParaSite" id="Hba_10093">
    <property type="protein sequence ID" value="Hba_10093"/>
    <property type="gene ID" value="Hba_10093"/>
</dbReference>
<evidence type="ECO:0000256" key="1">
    <source>
        <dbReference type="ARBA" id="ARBA00004141"/>
    </source>
</evidence>
<accession>A0A1I7WY49</accession>
<dbReference type="InterPro" id="IPR001873">
    <property type="entry name" value="ENaC"/>
</dbReference>
<keyword evidence="3 13" id="KW-0813">Transport</keyword>
<evidence type="ECO:0000256" key="13">
    <source>
        <dbReference type="RuleBase" id="RU000679"/>
    </source>
</evidence>